<dbReference type="AlphaFoldDB" id="A0A5J6GMD4"/>
<name>A0A5J6GMD4_STRKN</name>
<dbReference type="Proteomes" id="UP000325529">
    <property type="component" value="Chromosome"/>
</dbReference>
<gene>
    <name evidence="2" type="ORF">CP970_40645</name>
</gene>
<proteinExistence type="predicted"/>
<sequence length="193" mass="20666">MACSPHPRGCSRAYLGGHSRDHVLPAPAGMFPRRAGRPGPVLCASRTRGDVPYAFDHTDEMADCSPSPRGMFPSDGMVSPLSEPAPLTCGGVPIGAATGPARLMCSPHPRGCSRRNDHGTGHDSVCSPCLRGCSRHHPRRVRAPPVLVPPACEIPEPDPPCSPHPRGWAPHPDRWRDGQRLLPTPARMFPPPT</sequence>
<evidence type="ECO:0000313" key="3">
    <source>
        <dbReference type="Proteomes" id="UP000325529"/>
    </source>
</evidence>
<evidence type="ECO:0000256" key="1">
    <source>
        <dbReference type="SAM" id="MobiDB-lite"/>
    </source>
</evidence>
<dbReference type="EMBL" id="CP023699">
    <property type="protein sequence ID" value="QEU96417.1"/>
    <property type="molecule type" value="Genomic_DNA"/>
</dbReference>
<reference evidence="2 3" key="1">
    <citation type="submission" date="2017-09" db="EMBL/GenBank/DDBJ databases">
        <authorList>
            <person name="Lee N."/>
            <person name="Cho B.-K."/>
        </authorList>
    </citation>
    <scope>NUCLEOTIDE SEQUENCE [LARGE SCALE GENOMIC DNA]</scope>
    <source>
        <strain evidence="2 3">ATCC 12853</strain>
    </source>
</reference>
<protein>
    <submittedName>
        <fullName evidence="2">Uncharacterized protein</fullName>
    </submittedName>
</protein>
<evidence type="ECO:0000313" key="2">
    <source>
        <dbReference type="EMBL" id="QEU96417.1"/>
    </source>
</evidence>
<dbReference type="KEGG" id="ska:CP970_40645"/>
<accession>A0A5J6GMD4</accession>
<feature type="region of interest" description="Disordered" evidence="1">
    <location>
        <begin position="158"/>
        <end position="193"/>
    </location>
</feature>
<organism evidence="2 3">
    <name type="scientific">Streptomyces kanamyceticus</name>
    <dbReference type="NCBI Taxonomy" id="1967"/>
    <lineage>
        <taxon>Bacteria</taxon>
        <taxon>Bacillati</taxon>
        <taxon>Actinomycetota</taxon>
        <taxon>Actinomycetes</taxon>
        <taxon>Kitasatosporales</taxon>
        <taxon>Streptomycetaceae</taxon>
        <taxon>Streptomyces</taxon>
    </lineage>
</organism>
<keyword evidence="3" id="KW-1185">Reference proteome</keyword>